<keyword evidence="10 13" id="KW-1133">Transmembrane helix</keyword>
<evidence type="ECO:0000256" key="13">
    <source>
        <dbReference type="RuleBase" id="RU365064"/>
    </source>
</evidence>
<evidence type="ECO:0000313" key="15">
    <source>
        <dbReference type="Proteomes" id="UP001363622"/>
    </source>
</evidence>
<name>A0ABR1L300_9PEZI</name>
<keyword evidence="15" id="KW-1185">Reference proteome</keyword>
<keyword evidence="8 13" id="KW-0812">Transmembrane</keyword>
<evidence type="ECO:0000256" key="3">
    <source>
        <dbReference type="ARBA" id="ARBA00011071"/>
    </source>
</evidence>
<evidence type="ECO:0000256" key="8">
    <source>
        <dbReference type="ARBA" id="ARBA00022692"/>
    </source>
</evidence>
<feature type="transmembrane region" description="Helical" evidence="13">
    <location>
        <begin position="314"/>
        <end position="340"/>
    </location>
</feature>
<dbReference type="InterPro" id="IPR007704">
    <property type="entry name" value="PIG-M"/>
</dbReference>
<reference evidence="14 15" key="1">
    <citation type="submission" date="2024-04" db="EMBL/GenBank/DDBJ databases">
        <title>Phyllosticta paracitricarpa is synonymous to the EU quarantine fungus P. citricarpa based on phylogenomic analyses.</title>
        <authorList>
            <consortium name="Lawrence Berkeley National Laboratory"/>
            <person name="Van Ingen-Buijs V.A."/>
            <person name="Van Westerhoven A.C."/>
            <person name="Haridas S."/>
            <person name="Skiadas P."/>
            <person name="Martin F."/>
            <person name="Groenewald J.Z."/>
            <person name="Crous P.W."/>
            <person name="Seidl M.F."/>
        </authorList>
    </citation>
    <scope>NUCLEOTIDE SEQUENCE [LARGE SCALE GENOMIC DNA]</scope>
    <source>
        <strain evidence="14 15">CBS 123371</strain>
    </source>
</reference>
<sequence length="423" mass="47691">MSRLMVQPQLVFSAAIVLRAVLLVYGLFQDAYSPMKYTDIDYFVFTDATRFVAQGSSPYRRDTYRYTPLLAWLIYPTTWSKWFSFGKALFAFGDIIAGWLIFLTLFRSTSKMSAERALKFASIWLLNPMVAQISTRGSSEGLLGVIVTALLWAVTQKRIVLAGLLLGFAVHFKIYPFIYAASIVWWLDQDNVAPDAPPSDNNSVGQKITGFFNSARLTLAIVSLATFLALNALMYSIYGWPFLEHTYFYHLIRLDHRHNFSPYNILLYLNSSPAGSSTLKLESFAFVPQLFFSTIAIPMALAKKDLASTMLAQTFAFVTFNKVCTSQYFLWYIVFLPFYLPDSSLLRKPAKGVTALLLWVLGQALWLQQGYELEFLGRSTFARGLWSSSVIFFLINAWILGVIISDVGNTKSGIIRTPAKKAA</sequence>
<keyword evidence="11 13" id="KW-0472">Membrane</keyword>
<dbReference type="EMBL" id="JBBPHU010000001">
    <property type="protein sequence ID" value="KAK7524926.1"/>
    <property type="molecule type" value="Genomic_DNA"/>
</dbReference>
<evidence type="ECO:0000256" key="9">
    <source>
        <dbReference type="ARBA" id="ARBA00022824"/>
    </source>
</evidence>
<evidence type="ECO:0000256" key="4">
    <source>
        <dbReference type="ARBA" id="ARBA00013797"/>
    </source>
</evidence>
<comment type="function">
    <text evidence="12 13">Mannosyltransferase involved in glycosylphosphatidylinositol-anchor biosynthesis. Transfers the first alpha-1,4-mannose to GlcN-acyl-PI during GPI precursor assembly. Required for cell wall integrity.</text>
</comment>
<accession>A0ABR1L300</accession>
<evidence type="ECO:0000256" key="12">
    <source>
        <dbReference type="ARBA" id="ARBA00025399"/>
    </source>
</evidence>
<feature type="transmembrane region" description="Helical" evidence="13">
    <location>
        <begin position="141"/>
        <end position="170"/>
    </location>
</feature>
<dbReference type="PANTHER" id="PTHR12886">
    <property type="entry name" value="PIG-M MANNOSYLTRANSFERASE"/>
    <property type="match status" value="1"/>
</dbReference>
<feature type="transmembrane region" description="Helical" evidence="13">
    <location>
        <begin position="217"/>
        <end position="238"/>
    </location>
</feature>
<evidence type="ECO:0000256" key="11">
    <source>
        <dbReference type="ARBA" id="ARBA00023136"/>
    </source>
</evidence>
<dbReference type="PANTHER" id="PTHR12886:SF0">
    <property type="entry name" value="GPI MANNOSYLTRANSFERASE 1"/>
    <property type="match status" value="1"/>
</dbReference>
<feature type="transmembrane region" description="Helical" evidence="13">
    <location>
        <begin position="82"/>
        <end position="105"/>
    </location>
</feature>
<comment type="subcellular location">
    <subcellularLocation>
        <location evidence="1 13">Endoplasmic reticulum membrane</location>
        <topology evidence="1 13">Multi-pass membrane protein</topology>
    </subcellularLocation>
</comment>
<evidence type="ECO:0000256" key="6">
    <source>
        <dbReference type="ARBA" id="ARBA00022676"/>
    </source>
</evidence>
<evidence type="ECO:0000313" key="14">
    <source>
        <dbReference type="EMBL" id="KAK7524926.1"/>
    </source>
</evidence>
<evidence type="ECO:0000256" key="5">
    <source>
        <dbReference type="ARBA" id="ARBA00022502"/>
    </source>
</evidence>
<dbReference type="Proteomes" id="UP001363622">
    <property type="component" value="Unassembled WGS sequence"/>
</dbReference>
<comment type="caution">
    <text evidence="14">The sequence shown here is derived from an EMBL/GenBank/DDBJ whole genome shotgun (WGS) entry which is preliminary data.</text>
</comment>
<keyword evidence="5 13" id="KW-0337">GPI-anchor biosynthesis</keyword>
<comment type="similarity">
    <text evidence="3 13">Belongs to the PIGM family.</text>
</comment>
<dbReference type="Pfam" id="PF05007">
    <property type="entry name" value="Mannosyl_trans"/>
    <property type="match status" value="1"/>
</dbReference>
<keyword evidence="9 13" id="KW-0256">Endoplasmic reticulum</keyword>
<feature type="transmembrane region" description="Helical" evidence="13">
    <location>
        <begin position="385"/>
        <end position="404"/>
    </location>
</feature>
<evidence type="ECO:0000256" key="7">
    <source>
        <dbReference type="ARBA" id="ARBA00022679"/>
    </source>
</evidence>
<feature type="transmembrane region" description="Helical" evidence="13">
    <location>
        <begin position="352"/>
        <end position="373"/>
    </location>
</feature>
<evidence type="ECO:0000256" key="10">
    <source>
        <dbReference type="ARBA" id="ARBA00022989"/>
    </source>
</evidence>
<protein>
    <recommendedName>
        <fullName evidence="4 13">GPI mannosyltransferase 1</fullName>
        <ecNumber evidence="13">2.4.1.-</ecNumber>
    </recommendedName>
    <alternativeName>
        <fullName evidence="13">GPI mannosyltransferase I</fullName>
    </alternativeName>
</protein>
<comment type="pathway">
    <text evidence="2 13">Glycolipid biosynthesis; glycosylphosphatidylinositol-anchor biosynthesis.</text>
</comment>
<feature type="transmembrane region" description="Helical" evidence="13">
    <location>
        <begin position="9"/>
        <end position="28"/>
    </location>
</feature>
<keyword evidence="6 13" id="KW-0328">Glycosyltransferase</keyword>
<proteinExistence type="inferred from homology"/>
<gene>
    <name evidence="14" type="ORF">IWZ03DRAFT_36856</name>
</gene>
<feature type="transmembrane region" description="Helical" evidence="13">
    <location>
        <begin position="283"/>
        <end position="302"/>
    </location>
</feature>
<dbReference type="EC" id="2.4.1.-" evidence="13"/>
<organism evidence="14 15">
    <name type="scientific">Phyllosticta citriasiana</name>
    <dbReference type="NCBI Taxonomy" id="595635"/>
    <lineage>
        <taxon>Eukaryota</taxon>
        <taxon>Fungi</taxon>
        <taxon>Dikarya</taxon>
        <taxon>Ascomycota</taxon>
        <taxon>Pezizomycotina</taxon>
        <taxon>Dothideomycetes</taxon>
        <taxon>Dothideomycetes incertae sedis</taxon>
        <taxon>Botryosphaeriales</taxon>
        <taxon>Phyllostictaceae</taxon>
        <taxon>Phyllosticta</taxon>
    </lineage>
</organism>
<evidence type="ECO:0000256" key="2">
    <source>
        <dbReference type="ARBA" id="ARBA00004687"/>
    </source>
</evidence>
<evidence type="ECO:0000256" key="1">
    <source>
        <dbReference type="ARBA" id="ARBA00004477"/>
    </source>
</evidence>
<keyword evidence="7 13" id="KW-0808">Transferase</keyword>